<dbReference type="PANTHER" id="PTHR45712:SF22">
    <property type="entry name" value="INSULIN-LIKE GROWTH FACTOR-BINDING PROTEIN COMPLEX ACID LABILE SUBUNIT"/>
    <property type="match status" value="1"/>
</dbReference>
<dbReference type="Pfam" id="PF13306">
    <property type="entry name" value="LRR_5"/>
    <property type="match status" value="1"/>
</dbReference>
<dbReference type="OrthoDB" id="27267at2759"/>
<dbReference type="InterPro" id="IPR026906">
    <property type="entry name" value="LRR_5"/>
</dbReference>
<evidence type="ECO:0000313" key="3">
    <source>
        <dbReference type="EMBL" id="CAH1113311.1"/>
    </source>
</evidence>
<dbReference type="InterPro" id="IPR032675">
    <property type="entry name" value="LRR_dom_sf"/>
</dbReference>
<dbReference type="SMART" id="SM00369">
    <property type="entry name" value="LRR_TYP"/>
    <property type="match status" value="4"/>
</dbReference>
<evidence type="ECO:0000313" key="4">
    <source>
        <dbReference type="Proteomes" id="UP001153636"/>
    </source>
</evidence>
<dbReference type="InterPro" id="IPR003591">
    <property type="entry name" value="Leu-rich_rpt_typical-subtyp"/>
</dbReference>
<protein>
    <submittedName>
        <fullName evidence="3">Uncharacterized protein</fullName>
    </submittedName>
</protein>
<evidence type="ECO:0000256" key="2">
    <source>
        <dbReference type="ARBA" id="ARBA00022737"/>
    </source>
</evidence>
<dbReference type="EMBL" id="OV651819">
    <property type="protein sequence ID" value="CAH1113311.1"/>
    <property type="molecule type" value="Genomic_DNA"/>
</dbReference>
<dbReference type="Pfam" id="PF13855">
    <property type="entry name" value="LRR_8"/>
    <property type="match status" value="1"/>
</dbReference>
<dbReference type="PROSITE" id="PS51450">
    <property type="entry name" value="LRR"/>
    <property type="match status" value="1"/>
</dbReference>
<dbReference type="GO" id="GO:0005615">
    <property type="term" value="C:extracellular space"/>
    <property type="evidence" value="ECO:0007669"/>
    <property type="project" value="TreeGrafter"/>
</dbReference>
<dbReference type="PANTHER" id="PTHR45712">
    <property type="entry name" value="AGAP008170-PA"/>
    <property type="match status" value="1"/>
</dbReference>
<dbReference type="AlphaFoldDB" id="A0A9P0D6I1"/>
<reference evidence="3" key="1">
    <citation type="submission" date="2022-01" db="EMBL/GenBank/DDBJ databases">
        <authorList>
            <person name="King R."/>
        </authorList>
    </citation>
    <scope>NUCLEOTIDE SEQUENCE</scope>
</reference>
<dbReference type="Proteomes" id="UP001153636">
    <property type="component" value="Chromosome 7"/>
</dbReference>
<evidence type="ECO:0000256" key="1">
    <source>
        <dbReference type="ARBA" id="ARBA00022614"/>
    </source>
</evidence>
<accession>A0A9P0D6I1</accession>
<organism evidence="3 4">
    <name type="scientific">Psylliodes chrysocephalus</name>
    <dbReference type="NCBI Taxonomy" id="3402493"/>
    <lineage>
        <taxon>Eukaryota</taxon>
        <taxon>Metazoa</taxon>
        <taxon>Ecdysozoa</taxon>
        <taxon>Arthropoda</taxon>
        <taxon>Hexapoda</taxon>
        <taxon>Insecta</taxon>
        <taxon>Pterygota</taxon>
        <taxon>Neoptera</taxon>
        <taxon>Endopterygota</taxon>
        <taxon>Coleoptera</taxon>
        <taxon>Polyphaga</taxon>
        <taxon>Cucujiformia</taxon>
        <taxon>Chrysomeloidea</taxon>
        <taxon>Chrysomelidae</taxon>
        <taxon>Galerucinae</taxon>
        <taxon>Alticini</taxon>
        <taxon>Psylliodes</taxon>
    </lineage>
</organism>
<dbReference type="InterPro" id="IPR001611">
    <property type="entry name" value="Leu-rich_rpt"/>
</dbReference>
<sequence length="193" mass="22376">MKKILNETYENVSVLTILETELLEVSAFRNMKKLAQIEIEGINVTFLRTGIFRNVPELKSIKKSNISNIENDPFYDVPNLKSLLLSSNKLIWISADNLLTFPQKLTQLSLQHNLLTVVTKDTLNKLTNLINLDLSHNTILVIEKKSFDQTPHLWSLDLRYNQLKELDCDMFPTSGKNLFKWYPESQSMVFFLL</sequence>
<dbReference type="InterPro" id="IPR050333">
    <property type="entry name" value="SLRP"/>
</dbReference>
<name>A0A9P0D6I1_9CUCU</name>
<dbReference type="SUPFAM" id="SSF52058">
    <property type="entry name" value="L domain-like"/>
    <property type="match status" value="1"/>
</dbReference>
<keyword evidence="2" id="KW-0677">Repeat</keyword>
<gene>
    <name evidence="3" type="ORF">PSYICH_LOCUS13094</name>
</gene>
<keyword evidence="4" id="KW-1185">Reference proteome</keyword>
<keyword evidence="1" id="KW-0433">Leucine-rich repeat</keyword>
<proteinExistence type="predicted"/>
<dbReference type="Gene3D" id="3.80.10.10">
    <property type="entry name" value="Ribonuclease Inhibitor"/>
    <property type="match status" value="2"/>
</dbReference>